<keyword evidence="2" id="KW-1185">Reference proteome</keyword>
<dbReference type="AlphaFoldDB" id="A0A1J1IKD4"/>
<name>A0A1J1IKD4_9DIPT</name>
<sequence>MMKVFVKHDADINDQALAKLLSLRKEILKNKYFAKLLHNDEVENIYLRKEVNIMDQVPANIDNNVVNDFLIQLETCVPPINVGRSIVKSNFALNN</sequence>
<accession>A0A1J1IKD4</accession>
<dbReference type="Proteomes" id="UP000183832">
    <property type="component" value="Unassembled WGS sequence"/>
</dbReference>
<reference evidence="1 2" key="1">
    <citation type="submission" date="2015-04" db="EMBL/GenBank/DDBJ databases">
        <authorList>
            <person name="Syromyatnikov M.Y."/>
            <person name="Popov V.N."/>
        </authorList>
    </citation>
    <scope>NUCLEOTIDE SEQUENCE [LARGE SCALE GENOMIC DNA]</scope>
</reference>
<proteinExistence type="predicted"/>
<organism evidence="1 2">
    <name type="scientific">Clunio marinus</name>
    <dbReference type="NCBI Taxonomy" id="568069"/>
    <lineage>
        <taxon>Eukaryota</taxon>
        <taxon>Metazoa</taxon>
        <taxon>Ecdysozoa</taxon>
        <taxon>Arthropoda</taxon>
        <taxon>Hexapoda</taxon>
        <taxon>Insecta</taxon>
        <taxon>Pterygota</taxon>
        <taxon>Neoptera</taxon>
        <taxon>Endopterygota</taxon>
        <taxon>Diptera</taxon>
        <taxon>Nematocera</taxon>
        <taxon>Chironomoidea</taxon>
        <taxon>Chironomidae</taxon>
        <taxon>Clunio</taxon>
    </lineage>
</organism>
<dbReference type="EMBL" id="CVRI01000054">
    <property type="protein sequence ID" value="CRL00695.1"/>
    <property type="molecule type" value="Genomic_DNA"/>
</dbReference>
<protein>
    <submittedName>
        <fullName evidence="1">CLUMA_CG013954, isoform A</fullName>
    </submittedName>
</protein>
<evidence type="ECO:0000313" key="2">
    <source>
        <dbReference type="Proteomes" id="UP000183832"/>
    </source>
</evidence>
<gene>
    <name evidence="1" type="ORF">CLUMA_CG013954</name>
</gene>
<evidence type="ECO:0000313" key="1">
    <source>
        <dbReference type="EMBL" id="CRL00695.1"/>
    </source>
</evidence>